<dbReference type="HOGENOM" id="CLU_3387582_0_0_0"/>
<accession>C1F4L9</accession>
<name>C1F4L9_ACIC5</name>
<protein>
    <submittedName>
        <fullName evidence="1">Uncharacterized protein</fullName>
    </submittedName>
</protein>
<proteinExistence type="predicted"/>
<keyword evidence="2" id="KW-1185">Reference proteome</keyword>
<reference evidence="1 2" key="1">
    <citation type="journal article" date="2009" name="Appl. Environ. Microbiol.">
        <title>Three genomes from the phylum Acidobacteria provide insight into the lifestyles of these microorganisms in soils.</title>
        <authorList>
            <person name="Ward N.L."/>
            <person name="Challacombe J.F."/>
            <person name="Janssen P.H."/>
            <person name="Henrissat B."/>
            <person name="Coutinho P.M."/>
            <person name="Wu M."/>
            <person name="Xie G."/>
            <person name="Haft D.H."/>
            <person name="Sait M."/>
            <person name="Badger J."/>
            <person name="Barabote R.D."/>
            <person name="Bradley B."/>
            <person name="Brettin T.S."/>
            <person name="Brinkac L.M."/>
            <person name="Bruce D."/>
            <person name="Creasy T."/>
            <person name="Daugherty S.C."/>
            <person name="Davidsen T.M."/>
            <person name="DeBoy R.T."/>
            <person name="Detter J.C."/>
            <person name="Dodson R.J."/>
            <person name="Durkin A.S."/>
            <person name="Ganapathy A."/>
            <person name="Gwinn-Giglio M."/>
            <person name="Han C.S."/>
            <person name="Khouri H."/>
            <person name="Kiss H."/>
            <person name="Kothari S.P."/>
            <person name="Madupu R."/>
            <person name="Nelson K.E."/>
            <person name="Nelson W.C."/>
            <person name="Paulsen I."/>
            <person name="Penn K."/>
            <person name="Ren Q."/>
            <person name="Rosovitz M.J."/>
            <person name="Selengut J.D."/>
            <person name="Shrivastava S."/>
            <person name="Sullivan S.A."/>
            <person name="Tapia R."/>
            <person name="Thompson L.S."/>
            <person name="Watkins K.L."/>
            <person name="Yang Q."/>
            <person name="Yu C."/>
            <person name="Zafar N."/>
            <person name="Zhou L."/>
            <person name="Kuske C.R."/>
        </authorList>
    </citation>
    <scope>NUCLEOTIDE SEQUENCE [LARGE SCALE GENOMIC DNA]</scope>
    <source>
        <strain evidence="2">ATCC 51196 / DSM 11244 / BCRC 80197 / JCM 7670 / NBRC 15755 / NCIMB 13165 / 161</strain>
    </source>
</reference>
<evidence type="ECO:0000313" key="2">
    <source>
        <dbReference type="Proteomes" id="UP000002207"/>
    </source>
</evidence>
<sequence length="32" mass="3576">MSDGVIEESSNKKVSGEHKGLRSGKYLLCLYF</sequence>
<dbReference type="AlphaFoldDB" id="C1F4L9"/>
<gene>
    <name evidence="1" type="ordered locus">ACP_3062</name>
</gene>
<evidence type="ECO:0000313" key="1">
    <source>
        <dbReference type="EMBL" id="ACO33359.1"/>
    </source>
</evidence>
<dbReference type="InParanoid" id="C1F4L9"/>
<dbReference type="STRING" id="240015.ACP_3062"/>
<organism evidence="1 2">
    <name type="scientific">Acidobacterium capsulatum (strain ATCC 51196 / DSM 11244 / BCRC 80197 / JCM 7670 / NBRC 15755 / NCIMB 13165 / 161)</name>
    <dbReference type="NCBI Taxonomy" id="240015"/>
    <lineage>
        <taxon>Bacteria</taxon>
        <taxon>Pseudomonadati</taxon>
        <taxon>Acidobacteriota</taxon>
        <taxon>Terriglobia</taxon>
        <taxon>Terriglobales</taxon>
        <taxon>Acidobacteriaceae</taxon>
        <taxon>Acidobacterium</taxon>
    </lineage>
</organism>
<dbReference type="Proteomes" id="UP000002207">
    <property type="component" value="Chromosome"/>
</dbReference>
<dbReference type="EMBL" id="CP001472">
    <property type="protein sequence ID" value="ACO33359.1"/>
    <property type="molecule type" value="Genomic_DNA"/>
</dbReference>
<dbReference type="KEGG" id="aca:ACP_3062"/>